<keyword evidence="2" id="KW-1185">Reference proteome</keyword>
<dbReference type="AlphaFoldDB" id="A0AAV5EYX1"/>
<dbReference type="Proteomes" id="UP001054889">
    <property type="component" value="Unassembled WGS sequence"/>
</dbReference>
<accession>A0AAV5EYX1</accession>
<reference evidence="1" key="2">
    <citation type="submission" date="2021-12" db="EMBL/GenBank/DDBJ databases">
        <title>Resequencing data analysis of finger millet.</title>
        <authorList>
            <person name="Hatakeyama M."/>
            <person name="Aluri S."/>
            <person name="Balachadran M.T."/>
            <person name="Sivarajan S.R."/>
            <person name="Poveda L."/>
            <person name="Shimizu-Inatsugi R."/>
            <person name="Schlapbach R."/>
            <person name="Sreeman S.M."/>
            <person name="Shimizu K.K."/>
        </authorList>
    </citation>
    <scope>NUCLEOTIDE SEQUENCE</scope>
</reference>
<sequence>MNIAGRAASIWFVLSEIPIHILIAIKVPKWFIKAINKLRRGFHWKGQNKENGGSCSVPWEKVQRPLDLGSLGILNLEHMSWALQIRWLWLREMDIERPWRGLDIRVHQTAAALFDISLLTNIGQGTTTRFWTDKWLFGCSL</sequence>
<gene>
    <name evidence="1" type="primary">gb16068</name>
    <name evidence="1" type="ORF">PR202_gb16068</name>
</gene>
<evidence type="ECO:0000313" key="2">
    <source>
        <dbReference type="Proteomes" id="UP001054889"/>
    </source>
</evidence>
<comment type="caution">
    <text evidence="1">The sequence shown here is derived from an EMBL/GenBank/DDBJ whole genome shotgun (WGS) entry which is preliminary data.</text>
</comment>
<dbReference type="EMBL" id="BQKI01000080">
    <property type="protein sequence ID" value="GJN27992.1"/>
    <property type="molecule type" value="Genomic_DNA"/>
</dbReference>
<name>A0AAV5EYX1_ELECO</name>
<reference evidence="1" key="1">
    <citation type="journal article" date="2018" name="DNA Res.">
        <title>Multiple hybrid de novo genome assembly of finger millet, an orphan allotetraploid crop.</title>
        <authorList>
            <person name="Hatakeyama M."/>
            <person name="Aluri S."/>
            <person name="Balachadran M.T."/>
            <person name="Sivarajan S.R."/>
            <person name="Patrignani A."/>
            <person name="Gruter S."/>
            <person name="Poveda L."/>
            <person name="Shimizu-Inatsugi R."/>
            <person name="Baeten J."/>
            <person name="Francoijs K.J."/>
            <person name="Nataraja K.N."/>
            <person name="Reddy Y.A.N."/>
            <person name="Phadnis S."/>
            <person name="Ravikumar R.L."/>
            <person name="Schlapbach R."/>
            <person name="Sreeman S.M."/>
            <person name="Shimizu K.K."/>
        </authorList>
    </citation>
    <scope>NUCLEOTIDE SEQUENCE</scope>
</reference>
<evidence type="ECO:0000313" key="1">
    <source>
        <dbReference type="EMBL" id="GJN27992.1"/>
    </source>
</evidence>
<proteinExistence type="predicted"/>
<protein>
    <submittedName>
        <fullName evidence="1">Uncharacterized protein</fullName>
    </submittedName>
</protein>
<organism evidence="1 2">
    <name type="scientific">Eleusine coracana subsp. coracana</name>
    <dbReference type="NCBI Taxonomy" id="191504"/>
    <lineage>
        <taxon>Eukaryota</taxon>
        <taxon>Viridiplantae</taxon>
        <taxon>Streptophyta</taxon>
        <taxon>Embryophyta</taxon>
        <taxon>Tracheophyta</taxon>
        <taxon>Spermatophyta</taxon>
        <taxon>Magnoliopsida</taxon>
        <taxon>Liliopsida</taxon>
        <taxon>Poales</taxon>
        <taxon>Poaceae</taxon>
        <taxon>PACMAD clade</taxon>
        <taxon>Chloridoideae</taxon>
        <taxon>Cynodonteae</taxon>
        <taxon>Eleusininae</taxon>
        <taxon>Eleusine</taxon>
    </lineage>
</organism>